<evidence type="ECO:0000313" key="2">
    <source>
        <dbReference type="Proteomes" id="UP000076482"/>
    </source>
</evidence>
<accession>A0A164QLY8</accession>
<name>A0A164QLY8_BACCE</name>
<comment type="caution">
    <text evidence="1">The sequence shown here is derived from an EMBL/GenBank/DDBJ whole genome shotgun (WGS) entry which is preliminary data.</text>
</comment>
<dbReference type="PATRIC" id="fig|1396.535.peg.4087"/>
<organism evidence="1 2">
    <name type="scientific">Bacillus cereus</name>
    <dbReference type="NCBI Taxonomy" id="1396"/>
    <lineage>
        <taxon>Bacteria</taxon>
        <taxon>Bacillati</taxon>
        <taxon>Bacillota</taxon>
        <taxon>Bacilli</taxon>
        <taxon>Bacillales</taxon>
        <taxon>Bacillaceae</taxon>
        <taxon>Bacillus</taxon>
        <taxon>Bacillus cereus group</taxon>
    </lineage>
</organism>
<reference evidence="1 2" key="1">
    <citation type="submission" date="2015-09" db="EMBL/GenBank/DDBJ databases">
        <title>Bacillus cereus food isolates.</title>
        <authorList>
            <person name="Boekhorst J."/>
        </authorList>
    </citation>
    <scope>NUCLEOTIDE SEQUENCE [LARGE SCALE GENOMIC DNA]</scope>
    <source>
        <strain evidence="1 2">B4088</strain>
    </source>
</reference>
<proteinExistence type="predicted"/>
<gene>
    <name evidence="1" type="ORF">B4088_0343</name>
</gene>
<dbReference type="Proteomes" id="UP000076482">
    <property type="component" value="Unassembled WGS sequence"/>
</dbReference>
<protein>
    <submittedName>
        <fullName evidence="1">Uncharacterized protein</fullName>
    </submittedName>
</protein>
<evidence type="ECO:0000313" key="1">
    <source>
        <dbReference type="EMBL" id="KZD71882.1"/>
    </source>
</evidence>
<dbReference type="AlphaFoldDB" id="A0A164QLY8"/>
<sequence length="121" mass="14180">MVYSYSVKERPYSDEYTDDGMWDNRKFSSLAEMLGLLSQEELDEMKEEFGAHRVWVSGISFEAASDDEETKFRLAMYEEAKVQSWVTTKINNEDIDNRAVMNLKKVKEIIDNTLEQYPAKM</sequence>
<dbReference type="EMBL" id="LJKE01000015">
    <property type="protein sequence ID" value="KZD71882.1"/>
    <property type="molecule type" value="Genomic_DNA"/>
</dbReference>